<accession>A0ABW1HV41</accession>
<reference evidence="2" key="1">
    <citation type="journal article" date="2019" name="Int. J. Syst. Evol. Microbiol.">
        <title>The Global Catalogue of Microorganisms (GCM) 10K type strain sequencing project: providing services to taxonomists for standard genome sequencing and annotation.</title>
        <authorList>
            <consortium name="The Broad Institute Genomics Platform"/>
            <consortium name="The Broad Institute Genome Sequencing Center for Infectious Disease"/>
            <person name="Wu L."/>
            <person name="Ma J."/>
        </authorList>
    </citation>
    <scope>NUCLEOTIDE SEQUENCE [LARGE SCALE GENOMIC DNA]</scope>
    <source>
        <strain evidence="2">CGMCC 4.7173</strain>
    </source>
</reference>
<name>A0ABW1HV41_9ACTN</name>
<dbReference type="Proteomes" id="UP001596207">
    <property type="component" value="Unassembled WGS sequence"/>
</dbReference>
<keyword evidence="2" id="KW-1185">Reference proteome</keyword>
<proteinExistence type="predicted"/>
<dbReference type="RefSeq" id="WP_353901018.1">
    <property type="nucleotide sequence ID" value="NZ_CP158970.1"/>
</dbReference>
<comment type="caution">
    <text evidence="1">The sequence shown here is derived from an EMBL/GenBank/DDBJ whole genome shotgun (WGS) entry which is preliminary data.</text>
</comment>
<sequence length="135" mass="14640">MERVLGLEKQPLPGPHTAVADTAGPGYQILLLRTSAESWEDRSQTDEVWDHFDRGCLALAESLAQVWGPPERIELGPVLERSMRGEAVSALAGVLSNFVPSLSAWHFDDRTVCVGVGQWDAEFPIILVAAAGDLC</sequence>
<evidence type="ECO:0000313" key="2">
    <source>
        <dbReference type="Proteomes" id="UP001596207"/>
    </source>
</evidence>
<protein>
    <submittedName>
        <fullName evidence="1">Uncharacterized protein</fullName>
    </submittedName>
</protein>
<organism evidence="1 2">
    <name type="scientific">Micromonospora harpali</name>
    <dbReference type="NCBI Taxonomy" id="1490225"/>
    <lineage>
        <taxon>Bacteria</taxon>
        <taxon>Bacillati</taxon>
        <taxon>Actinomycetota</taxon>
        <taxon>Actinomycetes</taxon>
        <taxon>Micromonosporales</taxon>
        <taxon>Micromonosporaceae</taxon>
        <taxon>Micromonospora</taxon>
    </lineage>
</organism>
<evidence type="ECO:0000313" key="1">
    <source>
        <dbReference type="EMBL" id="MFC5944394.1"/>
    </source>
</evidence>
<gene>
    <name evidence="1" type="ORF">ACFPZ4_23340</name>
</gene>
<dbReference type="EMBL" id="JBHSQQ010000184">
    <property type="protein sequence ID" value="MFC5944394.1"/>
    <property type="molecule type" value="Genomic_DNA"/>
</dbReference>